<comment type="caution">
    <text evidence="1">The sequence shown here is derived from an EMBL/GenBank/DDBJ whole genome shotgun (WGS) entry which is preliminary data.</text>
</comment>
<name>A0A5M6IS93_9PROT</name>
<dbReference type="EMBL" id="VWPK01000023">
    <property type="protein sequence ID" value="KAA5611176.1"/>
    <property type="molecule type" value="Genomic_DNA"/>
</dbReference>
<accession>A0A5M6IS93</accession>
<dbReference type="RefSeq" id="WP_150041739.1">
    <property type="nucleotide sequence ID" value="NZ_OW485601.1"/>
</dbReference>
<organism evidence="1 2">
    <name type="scientific">Rhodovastum atsumiense</name>
    <dbReference type="NCBI Taxonomy" id="504468"/>
    <lineage>
        <taxon>Bacteria</taxon>
        <taxon>Pseudomonadati</taxon>
        <taxon>Pseudomonadota</taxon>
        <taxon>Alphaproteobacteria</taxon>
        <taxon>Acetobacterales</taxon>
        <taxon>Acetobacteraceae</taxon>
        <taxon>Rhodovastum</taxon>
    </lineage>
</organism>
<dbReference type="Proteomes" id="UP000325255">
    <property type="component" value="Unassembled WGS sequence"/>
</dbReference>
<evidence type="ECO:0000313" key="1">
    <source>
        <dbReference type="EMBL" id="KAA5611176.1"/>
    </source>
</evidence>
<dbReference type="OrthoDB" id="8447058at2"/>
<sequence length="160" mass="18319">MNRPYSPPFGSAFTSFPGLEDFIYFPWTDWHNFWRQWFCPQFNFGCNVDDRDVEHHVLDTVGSYGSQLNKIIDALSVVVSHMQSGELKLTAPENEDLKRFEILAKAASKASTVFEDRQADATVAKFRAMAHELKKMKDRNPGSFAKIQTLFHEIQGTIGR</sequence>
<gene>
    <name evidence="1" type="ORF">F1189_15515</name>
</gene>
<protein>
    <submittedName>
        <fullName evidence="1">Uncharacterized protein</fullName>
    </submittedName>
</protein>
<keyword evidence="2" id="KW-1185">Reference proteome</keyword>
<dbReference type="AlphaFoldDB" id="A0A5M6IS93"/>
<proteinExistence type="predicted"/>
<reference evidence="1 2" key="1">
    <citation type="submission" date="2019-09" db="EMBL/GenBank/DDBJ databases">
        <title>Genome sequence of Rhodovastum atsumiense, a diverse member of the Acetobacteraceae family of non-sulfur purple photosynthetic bacteria.</title>
        <authorList>
            <person name="Meyer T."/>
            <person name="Kyndt J."/>
        </authorList>
    </citation>
    <scope>NUCLEOTIDE SEQUENCE [LARGE SCALE GENOMIC DNA]</scope>
    <source>
        <strain evidence="1 2">DSM 21279</strain>
    </source>
</reference>
<evidence type="ECO:0000313" key="2">
    <source>
        <dbReference type="Proteomes" id="UP000325255"/>
    </source>
</evidence>